<comment type="similarity">
    <text evidence="4">Belongs to the glycosyltransferase 104 family.</text>
</comment>
<dbReference type="GO" id="GO:0106361">
    <property type="term" value="F:protein-arginine rhamnosyltransferase activity"/>
    <property type="evidence" value="ECO:0007669"/>
    <property type="project" value="InterPro"/>
</dbReference>
<reference evidence="9 10" key="1">
    <citation type="submission" date="2020-04" db="EMBL/GenBank/DDBJ databases">
        <authorList>
            <person name="De Canck E."/>
        </authorList>
    </citation>
    <scope>NUCLEOTIDE SEQUENCE [LARGE SCALE GENOMIC DNA]</scope>
    <source>
        <strain evidence="9 10">LMG 28138</strain>
    </source>
</reference>
<keyword evidence="10" id="KW-1185">Reference proteome</keyword>
<dbReference type="NCBIfam" id="TIGR03837">
    <property type="entry name" value="efp_Arg_rhamno"/>
    <property type="match status" value="1"/>
</dbReference>
<evidence type="ECO:0000313" key="9">
    <source>
        <dbReference type="EMBL" id="CAB3787107.1"/>
    </source>
</evidence>
<feature type="region of interest" description="Disordered" evidence="8">
    <location>
        <begin position="356"/>
        <end position="383"/>
    </location>
</feature>
<proteinExistence type="inferred from homology"/>
<evidence type="ECO:0000256" key="4">
    <source>
        <dbReference type="ARBA" id="ARBA00024346"/>
    </source>
</evidence>
<dbReference type="EMBL" id="CADIKM010000008">
    <property type="protein sequence ID" value="CAB3787107.1"/>
    <property type="molecule type" value="Genomic_DNA"/>
</dbReference>
<evidence type="ECO:0000256" key="7">
    <source>
        <dbReference type="ARBA" id="ARBA00048472"/>
    </source>
</evidence>
<evidence type="ECO:0000256" key="2">
    <source>
        <dbReference type="ARBA" id="ARBA00022679"/>
    </source>
</evidence>
<dbReference type="Proteomes" id="UP000494115">
    <property type="component" value="Unassembled WGS sequence"/>
</dbReference>
<evidence type="ECO:0000256" key="5">
    <source>
        <dbReference type="ARBA" id="ARBA00024416"/>
    </source>
</evidence>
<dbReference type="Pfam" id="PF10093">
    <property type="entry name" value="EarP"/>
    <property type="match status" value="1"/>
</dbReference>
<dbReference type="AlphaFoldDB" id="A0A6S7B4T7"/>
<evidence type="ECO:0000256" key="3">
    <source>
        <dbReference type="ARBA" id="ARBA00024303"/>
    </source>
</evidence>
<evidence type="ECO:0000256" key="8">
    <source>
        <dbReference type="SAM" id="MobiDB-lite"/>
    </source>
</evidence>
<protein>
    <recommendedName>
        <fullName evidence="5">Protein-arginine rhamnosyltransferase</fullName>
    </recommendedName>
    <alternativeName>
        <fullName evidence="6">EF-P arginine rhamnosyltransferase</fullName>
    </alternativeName>
</protein>
<name>A0A6S7B4T7_9BURK</name>
<gene>
    <name evidence="9" type="ORF">LMG28138_02362</name>
</gene>
<dbReference type="InterPro" id="IPR016633">
    <property type="entry name" value="EarP"/>
</dbReference>
<evidence type="ECO:0000256" key="6">
    <source>
        <dbReference type="ARBA" id="ARBA00030025"/>
    </source>
</evidence>
<accession>A0A6S7B4T7</accession>
<sequence>MTSRPLACDIFCTVVDNFGDIGVAWRLARQLAAEYKWSVRLWVDDLTTFAQLAPGLDSARRWQRHGDIVVEHWGEPLGEQETLQIADVVIETFGCDLPAAYLAAMADRSSAPVWINFDYLSAEDWVRDFHLRPSPHPRLPLIKWFFFPGLGLHTGGVLIERSLATERATFQSDPSARHALFDALGIPMPVADTTVVSLFAYENPAVASLLQQWRESPTPVLALVPVGRIGPQIAQFLDLPRFDASVRETRGALSIHALPFVDHPTYDRLLWSCDLNFVRGEDSFVRAQLAGRPFVWHIYPQHDDAHLPKLEAALARYGRNVDAPAARALQRLWHMWNGVSAPADGPCADHADHDPARGLLTRTPPSDVPVAAGSAREPARDLGPQDHWQSFLRYRVALDARARDWLADLEAPGHVAANLAEFVESRLK</sequence>
<comment type="catalytic activity">
    <reaction evidence="7">
        <text>dTDP-beta-L-rhamnose + L-arginyl-[protein] = N(omega)-(alpha-L-rhamnosyl)-L-arginyl-[protein] + dTDP + H(+)</text>
        <dbReference type="Rhea" id="RHEA:66692"/>
        <dbReference type="Rhea" id="RHEA-COMP:10532"/>
        <dbReference type="Rhea" id="RHEA-COMP:17096"/>
        <dbReference type="ChEBI" id="CHEBI:15378"/>
        <dbReference type="ChEBI" id="CHEBI:29965"/>
        <dbReference type="ChEBI" id="CHEBI:57510"/>
        <dbReference type="ChEBI" id="CHEBI:58369"/>
        <dbReference type="ChEBI" id="CHEBI:167445"/>
    </reaction>
    <physiologicalReaction direction="left-to-right" evidence="7">
        <dbReference type="Rhea" id="RHEA:66693"/>
    </physiologicalReaction>
</comment>
<evidence type="ECO:0000313" key="10">
    <source>
        <dbReference type="Proteomes" id="UP000494115"/>
    </source>
</evidence>
<organism evidence="9 10">
    <name type="scientific">Pararobbsia alpina</name>
    <dbReference type="NCBI Taxonomy" id="621374"/>
    <lineage>
        <taxon>Bacteria</taxon>
        <taxon>Pseudomonadati</taxon>
        <taxon>Pseudomonadota</taxon>
        <taxon>Betaproteobacteria</taxon>
        <taxon>Burkholderiales</taxon>
        <taxon>Burkholderiaceae</taxon>
        <taxon>Pararobbsia</taxon>
    </lineage>
</organism>
<comment type="function">
    <text evidence="3">Protein-arginine rhamnosyltransferase that catalyzes the transfer of a single rhamnose to elongation factor P (EF-P) on 'Lys-32', a modification required for EF-P-dependent rescue of polyproline stalled ribosomes.</text>
</comment>
<keyword evidence="1" id="KW-0328">Glycosyltransferase</keyword>
<keyword evidence="2" id="KW-0808">Transferase</keyword>
<dbReference type="PIRSF" id="PIRSF015557">
    <property type="entry name" value="UCP015557"/>
    <property type="match status" value="1"/>
</dbReference>
<evidence type="ECO:0000256" key="1">
    <source>
        <dbReference type="ARBA" id="ARBA00022676"/>
    </source>
</evidence>
<dbReference type="RefSeq" id="WP_175104932.1">
    <property type="nucleotide sequence ID" value="NZ_CADIKM010000008.1"/>
</dbReference>